<accession>A0A9R0XVD0</accession>
<keyword evidence="1" id="KW-0479">Metal-binding</keyword>
<feature type="domain" description="BRCT" evidence="7">
    <location>
        <begin position="11"/>
        <end position="101"/>
    </location>
</feature>
<evidence type="ECO:0000256" key="2">
    <source>
        <dbReference type="ARBA" id="ARBA00022771"/>
    </source>
</evidence>
<dbReference type="SMART" id="SM00292">
    <property type="entry name" value="BRCT"/>
    <property type="match status" value="4"/>
</dbReference>
<feature type="region of interest" description="Disordered" evidence="5">
    <location>
        <begin position="1485"/>
        <end position="1509"/>
    </location>
</feature>
<keyword evidence="3" id="KW-0862">Zinc</keyword>
<feature type="region of interest" description="Disordered" evidence="5">
    <location>
        <begin position="531"/>
        <end position="598"/>
    </location>
</feature>
<feature type="region of interest" description="Disordered" evidence="5">
    <location>
        <begin position="656"/>
        <end position="824"/>
    </location>
</feature>
<dbReference type="InterPro" id="IPR001965">
    <property type="entry name" value="Znf_PHD"/>
</dbReference>
<feature type="region of interest" description="Disordered" evidence="5">
    <location>
        <begin position="501"/>
        <end position="520"/>
    </location>
</feature>
<dbReference type="Gene3D" id="3.30.40.10">
    <property type="entry name" value="Zinc/RING finger domain, C3HC4 (zinc finger)"/>
    <property type="match status" value="1"/>
</dbReference>
<evidence type="ECO:0000256" key="3">
    <source>
        <dbReference type="ARBA" id="ARBA00022833"/>
    </source>
</evidence>
<feature type="compositionally biased region" description="Basic and acidic residues" evidence="5">
    <location>
        <begin position="935"/>
        <end position="949"/>
    </location>
</feature>
<feature type="compositionally biased region" description="Basic and acidic residues" evidence="5">
    <location>
        <begin position="971"/>
        <end position="989"/>
    </location>
</feature>
<feature type="compositionally biased region" description="Basic and acidic residues" evidence="5">
    <location>
        <begin position="912"/>
        <end position="921"/>
    </location>
</feature>
<feature type="compositionally biased region" description="Basic and acidic residues" evidence="5">
    <location>
        <begin position="1086"/>
        <end position="1109"/>
    </location>
</feature>
<keyword evidence="2 4" id="KW-0863">Zinc-finger</keyword>
<feature type="compositionally biased region" description="Basic and acidic residues" evidence="5">
    <location>
        <begin position="1011"/>
        <end position="1029"/>
    </location>
</feature>
<evidence type="ECO:0000313" key="9">
    <source>
        <dbReference type="Proteomes" id="UP000324705"/>
    </source>
</evidence>
<name>A0A9R0XVD0_TRITD</name>
<evidence type="ECO:0000313" key="8">
    <source>
        <dbReference type="EMBL" id="VAI43131.1"/>
    </source>
</evidence>
<dbReference type="PANTHER" id="PTHR47181">
    <property type="entry name" value="BRCA1 C TERMINUS DOMAIN CONTAINING PROTEIN, EXPRESSED"/>
    <property type="match status" value="1"/>
</dbReference>
<feature type="region of interest" description="Disordered" evidence="5">
    <location>
        <begin position="350"/>
        <end position="371"/>
    </location>
</feature>
<feature type="compositionally biased region" description="Polar residues" evidence="5">
    <location>
        <begin position="234"/>
        <end position="243"/>
    </location>
</feature>
<dbReference type="EMBL" id="LT934121">
    <property type="protein sequence ID" value="VAI43131.1"/>
    <property type="molecule type" value="Genomic_DNA"/>
</dbReference>
<dbReference type="Pfam" id="PF00628">
    <property type="entry name" value="PHD"/>
    <property type="match status" value="1"/>
</dbReference>
<feature type="region of interest" description="Disordered" evidence="5">
    <location>
        <begin position="912"/>
        <end position="1135"/>
    </location>
</feature>
<dbReference type="Pfam" id="PF12738">
    <property type="entry name" value="PTCB-BRCT"/>
    <property type="match status" value="1"/>
</dbReference>
<feature type="compositionally biased region" description="Polar residues" evidence="5">
    <location>
        <begin position="585"/>
        <end position="594"/>
    </location>
</feature>
<feature type="compositionally biased region" description="Basic and acidic residues" evidence="5">
    <location>
        <begin position="715"/>
        <end position="727"/>
    </location>
</feature>
<dbReference type="OMA" id="TIPCQYA"/>
<feature type="compositionally biased region" description="Basic and acidic residues" evidence="5">
    <location>
        <begin position="1121"/>
        <end position="1135"/>
    </location>
</feature>
<evidence type="ECO:0008006" key="10">
    <source>
        <dbReference type="Google" id="ProtNLM"/>
    </source>
</evidence>
<feature type="compositionally biased region" description="Basic and acidic residues" evidence="5">
    <location>
        <begin position="675"/>
        <end position="691"/>
    </location>
</feature>
<feature type="domain" description="BRCT" evidence="7">
    <location>
        <begin position="1188"/>
        <end position="1270"/>
    </location>
</feature>
<dbReference type="InterPro" id="IPR001357">
    <property type="entry name" value="BRCT_dom"/>
</dbReference>
<evidence type="ECO:0000256" key="1">
    <source>
        <dbReference type="ARBA" id="ARBA00022723"/>
    </source>
</evidence>
<dbReference type="GO" id="GO:0008270">
    <property type="term" value="F:zinc ion binding"/>
    <property type="evidence" value="ECO:0007669"/>
    <property type="project" value="UniProtKB-KW"/>
</dbReference>
<feature type="domain" description="PHD-type" evidence="6">
    <location>
        <begin position="1431"/>
        <end position="1487"/>
    </location>
</feature>
<dbReference type="Gene3D" id="3.40.50.10190">
    <property type="entry name" value="BRCT domain"/>
    <property type="match status" value="4"/>
</dbReference>
<dbReference type="PROSITE" id="PS50016">
    <property type="entry name" value="ZF_PHD_2"/>
    <property type="match status" value="1"/>
</dbReference>
<feature type="region of interest" description="Disordered" evidence="5">
    <location>
        <begin position="209"/>
        <end position="243"/>
    </location>
</feature>
<dbReference type="SUPFAM" id="SSF57903">
    <property type="entry name" value="FYVE/PHD zinc finger"/>
    <property type="match status" value="1"/>
</dbReference>
<proteinExistence type="predicted"/>
<organism evidence="8 9">
    <name type="scientific">Triticum turgidum subsp. durum</name>
    <name type="common">Durum wheat</name>
    <name type="synonym">Triticum durum</name>
    <dbReference type="NCBI Taxonomy" id="4567"/>
    <lineage>
        <taxon>Eukaryota</taxon>
        <taxon>Viridiplantae</taxon>
        <taxon>Streptophyta</taxon>
        <taxon>Embryophyta</taxon>
        <taxon>Tracheophyta</taxon>
        <taxon>Spermatophyta</taxon>
        <taxon>Magnoliopsida</taxon>
        <taxon>Liliopsida</taxon>
        <taxon>Poales</taxon>
        <taxon>Poaceae</taxon>
        <taxon>BOP clade</taxon>
        <taxon>Pooideae</taxon>
        <taxon>Triticodae</taxon>
        <taxon>Triticeae</taxon>
        <taxon>Triticinae</taxon>
        <taxon>Triticum</taxon>
    </lineage>
</organism>
<sequence length="1509" mass="163097">MASPGGDDDFDDHDLFAGVRFFLVGFDSVSESQYRSEMVRRGGADAGRLGGGCTHVVACGRVYDDPVCVAARAQGNKVVSELWVDDSLDRGFLADADRVIYWPTKDLNGIPGSDSLQICLTGYQRNDREDIMKMVSLMGAQFSKPLLGHVVTHLVCYKFEGEKYELAKRLGIKLANHRWLEDCLKSWEILPVDDYNKSSWELEIMEVQAKDSEDEVEDDRKPFNNRSGVKHTPNPKNSVGTSHNPEVDVPIIPNDNQSMAVDRHLNTPGQIRKEENVVNKTPDITAQGTPNISRLASSANADSGAPVQTPPVISGNREEVAVRNLNNPNQVQPAEYKYVGTDIASGTLGTPSSSRMTVSANHHSHSPDETLKVPKNIATPIAINAGAHSASMEVDGSVVNNGNAEVSESGIEKTVPCQYAGVTSKKGSSSASTTEKQTTSPKKVPLSRVASALAKKQQGVSTKVNDAHVGSNLELSKVTSQENIETHSSDETLMVQTNIATPRAKNPGAKRPHSANMEVDGSVVDNGKAVVSESETDKTIPHQHAGATSEKGTSSASATERKAKSPKKAPVGGMRRSALAKRQQGVHTKTNDAQVGSDLELGKVTSQENIEIHSSSEALMVPQNIATPKARNAGAKRPCGASMEVDVSVVGNGKAAVSESETGKMIPCPHAGATSEKDTSSASATERKTTPPEKVPVGGARRSGLAKRQQSVRTELNDAHVESDLELSKVIPQENIETDPKRFCGGANDDEHGNGRKSPKKLPNTRVKNTVVKKSRKSDTSTTIESPVDKAETVPAESLFDDLFPSENVKDDPKKLSSSASVDGCATVSPENILRTRVRKVVAKRKLKNVEDKSGSKHCKIGSSIVSAAKALSSERIESACNIEKATADQDSLKGNNDGVRDVSVLSCKDTVTVDKSEGMHNSKLRSNGRNKAPASEHDNDNQQDHGDLSSKTSCGNGGLDSKFALKSKKNKTDMLDKHGEIDKSEGMHTSKLRCSKRNQTPASDQDNDNGQDHGSKDTVTVDKSEGTRNSKLRSSARNKAPASEHDNENQQDHGGKDTVTVDKSEGMHNSKLRSRGRNKAPASDHGTENRQVHGSKDTVTVDKSEGTHNSKLRSSARNRTPSDHDNENRQNHDLNSKFALESNCGNGDLNSKFALESTKNNTDVVDKHGGTEGNGAGTLITLDPACFILSGHRHQRKDYRSILRRLKGRVCRDSHHWSYQATHFIAPNPLRRTEKFFAAAAAGRWILKSDYLTSCNEASKLLAEEPFEWSGTGLNEGETISFEAPRKWRVLRQQMGHGAFYGMQIVIYGQLIAPSLDTVKRAVRAGDGNILATAPPYTKFLNSGVDFAVISAGMPSADAWVQEFIRHDIPCISADYLVEYVCKPGYPLDTHVLFKTNRLANKSLDKLLKSQQEVAMDNLEEASEDDGDDDLSCAACGSTDRAEVMLICGSEDGTVGCGVGTHIDCCDPPLDRVPDDDWLCPKCEAPKAKKKPPRGAASKSRGSSKQRR</sequence>
<dbReference type="SUPFAM" id="SSF52113">
    <property type="entry name" value="BRCT domain"/>
    <property type="match status" value="3"/>
</dbReference>
<dbReference type="Pfam" id="PF00533">
    <property type="entry name" value="BRCT"/>
    <property type="match status" value="1"/>
</dbReference>
<feature type="region of interest" description="Disordered" evidence="5">
    <location>
        <begin position="422"/>
        <end position="446"/>
    </location>
</feature>
<dbReference type="InterPro" id="IPR019787">
    <property type="entry name" value="Znf_PHD-finger"/>
</dbReference>
<dbReference type="CDD" id="cd17738">
    <property type="entry name" value="BRCT_TopBP1_rpt7"/>
    <property type="match status" value="1"/>
</dbReference>
<dbReference type="InterPro" id="IPR013083">
    <property type="entry name" value="Znf_RING/FYVE/PHD"/>
</dbReference>
<dbReference type="Proteomes" id="UP000324705">
    <property type="component" value="Chromosome 6A"/>
</dbReference>
<protein>
    <recommendedName>
        <fullName evidence="10">BRCT domain-containing protein</fullName>
    </recommendedName>
</protein>
<dbReference type="Gramene" id="TRITD6Av1G026310.1">
    <property type="protein sequence ID" value="TRITD6Av1G026310.1"/>
    <property type="gene ID" value="TRITD6Av1G026310"/>
</dbReference>
<dbReference type="InterPro" id="IPR044254">
    <property type="entry name" value="At4g02110-like"/>
</dbReference>
<evidence type="ECO:0000259" key="7">
    <source>
        <dbReference type="PROSITE" id="PS50172"/>
    </source>
</evidence>
<evidence type="ECO:0000256" key="5">
    <source>
        <dbReference type="SAM" id="MobiDB-lite"/>
    </source>
</evidence>
<dbReference type="SMART" id="SM00249">
    <property type="entry name" value="PHD"/>
    <property type="match status" value="1"/>
</dbReference>
<dbReference type="InterPro" id="IPR036420">
    <property type="entry name" value="BRCT_dom_sf"/>
</dbReference>
<keyword evidence="9" id="KW-1185">Reference proteome</keyword>
<feature type="domain" description="BRCT" evidence="7">
    <location>
        <begin position="114"/>
        <end position="197"/>
    </location>
</feature>
<evidence type="ECO:0000259" key="6">
    <source>
        <dbReference type="PROSITE" id="PS50016"/>
    </source>
</evidence>
<reference evidence="8 9" key="1">
    <citation type="submission" date="2017-09" db="EMBL/GenBank/DDBJ databases">
        <authorList>
            <consortium name="International Durum Wheat Genome Sequencing Consortium (IDWGSC)"/>
            <person name="Milanesi L."/>
        </authorList>
    </citation>
    <scope>NUCLEOTIDE SEQUENCE [LARGE SCALE GENOMIC DNA]</scope>
    <source>
        <strain evidence="9">cv. Svevo</strain>
    </source>
</reference>
<dbReference type="PROSITE" id="PS50172">
    <property type="entry name" value="BRCT"/>
    <property type="match status" value="3"/>
</dbReference>
<feature type="compositionally biased region" description="Polar residues" evidence="5">
    <location>
        <begin position="350"/>
        <end position="361"/>
    </location>
</feature>
<dbReference type="PANTHER" id="PTHR47181:SF2">
    <property type="entry name" value="BRCA1 C TERMINUS DOMAIN CONTAINING PROTEIN, EXPRESSED"/>
    <property type="match status" value="1"/>
</dbReference>
<feature type="compositionally biased region" description="Basic and acidic residues" evidence="5">
    <location>
        <begin position="1043"/>
        <end position="1069"/>
    </location>
</feature>
<evidence type="ECO:0000256" key="4">
    <source>
        <dbReference type="PROSITE-ProRule" id="PRU00146"/>
    </source>
</evidence>
<feature type="compositionally biased region" description="Low complexity" evidence="5">
    <location>
        <begin position="423"/>
        <end position="436"/>
    </location>
</feature>
<gene>
    <name evidence="8" type="ORF">TRITD_6Av1G026310</name>
</gene>
<dbReference type="InterPro" id="IPR011011">
    <property type="entry name" value="Znf_FYVE_PHD"/>
</dbReference>